<sequence length="139" mass="15767">MTPESLALMRWWAFANSLSAETAEQKVTLAERESARSEIHRLHQELLTVHESGDRGAASTQALLRRAEIDRDRSLVELARVSSERDSLINKYKVRCGDPLAVIYTYRKWQGSVDGHSDFCTNIATQFSHFLAYPQADRG</sequence>
<reference evidence="1" key="1">
    <citation type="submission" date="2018-11" db="EMBL/GenBank/DDBJ databases">
        <authorList>
            <consortium name="Pathogen Informatics"/>
        </authorList>
    </citation>
    <scope>NUCLEOTIDE SEQUENCE</scope>
</reference>
<protein>
    <recommendedName>
        <fullName evidence="3">Atg6 BARA domain-containing protein</fullName>
    </recommendedName>
</protein>
<proteinExistence type="predicted"/>
<gene>
    <name evidence="1" type="ORF">PXEA_LOCUS5538</name>
</gene>
<organism evidence="1 2">
    <name type="scientific">Protopolystoma xenopodis</name>
    <dbReference type="NCBI Taxonomy" id="117903"/>
    <lineage>
        <taxon>Eukaryota</taxon>
        <taxon>Metazoa</taxon>
        <taxon>Spiralia</taxon>
        <taxon>Lophotrochozoa</taxon>
        <taxon>Platyhelminthes</taxon>
        <taxon>Monogenea</taxon>
        <taxon>Polyopisthocotylea</taxon>
        <taxon>Polystomatidea</taxon>
        <taxon>Polystomatidae</taxon>
        <taxon>Protopolystoma</taxon>
    </lineage>
</organism>
<comment type="caution">
    <text evidence="1">The sequence shown here is derived from an EMBL/GenBank/DDBJ whole genome shotgun (WGS) entry which is preliminary data.</text>
</comment>
<accession>A0A3S5CJ02</accession>
<dbReference type="Proteomes" id="UP000784294">
    <property type="component" value="Unassembled WGS sequence"/>
</dbReference>
<name>A0A3S5CJ02_9PLAT</name>
<keyword evidence="2" id="KW-1185">Reference proteome</keyword>
<dbReference type="EMBL" id="CAAALY010013762">
    <property type="protein sequence ID" value="VEL12098.1"/>
    <property type="molecule type" value="Genomic_DNA"/>
</dbReference>
<evidence type="ECO:0000313" key="1">
    <source>
        <dbReference type="EMBL" id="VEL12098.1"/>
    </source>
</evidence>
<dbReference type="OrthoDB" id="10254663at2759"/>
<evidence type="ECO:0000313" key="2">
    <source>
        <dbReference type="Proteomes" id="UP000784294"/>
    </source>
</evidence>
<dbReference type="AlphaFoldDB" id="A0A3S5CJ02"/>
<evidence type="ECO:0008006" key="3">
    <source>
        <dbReference type="Google" id="ProtNLM"/>
    </source>
</evidence>